<sequence>MGTWDIGHFDNDSAADFCGGLDDAAPGEREALLRSALLYAVRAEEFLDSDEAVEAVAAAALVAAQCPGGAAVTSAYGPKEPVPPLSAELRPLAVAALDRVVAEESELAELWDESGEAAAWREGIRTLREVLAAASSAEAPVADA</sequence>
<comment type="caution">
    <text evidence="1">The sequence shown here is derived from an EMBL/GenBank/DDBJ whole genome shotgun (WGS) entry which is preliminary data.</text>
</comment>
<dbReference type="Proteomes" id="UP000263377">
    <property type="component" value="Unassembled WGS sequence"/>
</dbReference>
<dbReference type="Pfam" id="PF14078">
    <property type="entry name" value="DUF4259"/>
    <property type="match status" value="1"/>
</dbReference>
<dbReference type="RefSeq" id="WP_117492982.1">
    <property type="nucleotide sequence ID" value="NZ_QVIG01000003.1"/>
</dbReference>
<evidence type="ECO:0000313" key="2">
    <source>
        <dbReference type="Proteomes" id="UP000263377"/>
    </source>
</evidence>
<dbReference type="InterPro" id="IPR025355">
    <property type="entry name" value="DUF4259"/>
</dbReference>
<dbReference type="EMBL" id="QVIG01000003">
    <property type="protein sequence ID" value="RGD55673.1"/>
    <property type="molecule type" value="Genomic_DNA"/>
</dbReference>
<organism evidence="1 2">
    <name type="scientific">Kitasatospora xanthocidica</name>
    <dbReference type="NCBI Taxonomy" id="83382"/>
    <lineage>
        <taxon>Bacteria</taxon>
        <taxon>Bacillati</taxon>
        <taxon>Actinomycetota</taxon>
        <taxon>Actinomycetes</taxon>
        <taxon>Kitasatosporales</taxon>
        <taxon>Streptomycetaceae</taxon>
        <taxon>Kitasatospora</taxon>
    </lineage>
</organism>
<proteinExistence type="predicted"/>
<accession>A0A372ZIK2</accession>
<dbReference type="AlphaFoldDB" id="A0A372ZIK2"/>
<gene>
    <name evidence="1" type="ORF">DR950_40780</name>
</gene>
<keyword evidence="2" id="KW-1185">Reference proteome</keyword>
<protein>
    <submittedName>
        <fullName evidence="1">DUF4259 domain-containing protein</fullName>
    </submittedName>
</protein>
<evidence type="ECO:0000313" key="1">
    <source>
        <dbReference type="EMBL" id="RGD55673.1"/>
    </source>
</evidence>
<name>A0A372ZIK2_9ACTN</name>
<reference evidence="1 2" key="1">
    <citation type="submission" date="2018-08" db="EMBL/GenBank/DDBJ databases">
        <title>Diversity &amp; Physiological Properties of Lignin-Decomposing Actinobacteria from Soil.</title>
        <authorList>
            <person name="Roh S.G."/>
            <person name="Kim S.B."/>
        </authorList>
    </citation>
    <scope>NUCLEOTIDE SEQUENCE [LARGE SCALE GENOMIC DNA]</scope>
    <source>
        <strain evidence="1 2">MMS17-GH009</strain>
    </source>
</reference>